<comment type="caution">
    <text evidence="1">The sequence shown here is derived from an EMBL/GenBank/DDBJ whole genome shotgun (WGS) entry which is preliminary data.</text>
</comment>
<dbReference type="PANTHER" id="PTHR32046:SF11">
    <property type="entry name" value="IMMUNE-ASSOCIATED NUCLEOTIDE-BINDING PROTEIN 10-LIKE"/>
    <property type="match status" value="1"/>
</dbReference>
<name>A0A818S9Q2_9BILA</name>
<dbReference type="Proteomes" id="UP000663865">
    <property type="component" value="Unassembled WGS sequence"/>
</dbReference>
<dbReference type="EMBL" id="CAJNYV010004326">
    <property type="protein sequence ID" value="CAF3665866.1"/>
    <property type="molecule type" value="Genomic_DNA"/>
</dbReference>
<dbReference type="Gene3D" id="3.40.50.300">
    <property type="entry name" value="P-loop containing nucleotide triphosphate hydrolases"/>
    <property type="match status" value="1"/>
</dbReference>
<evidence type="ECO:0000313" key="1">
    <source>
        <dbReference type="EMBL" id="CAF3665866.1"/>
    </source>
</evidence>
<evidence type="ECO:0000313" key="3">
    <source>
        <dbReference type="Proteomes" id="UP000663865"/>
    </source>
</evidence>
<sequence>MSYASSGRSAASCYDSSQPDINILMMSETGAGKSTFINAFANYVIYSTLSEATRGDMQVLIPSTFHMIDPETFHARRISIEQPTTDEKCEETGQSSTQYCRSYNFRIGNCQLRLIDAPGIGDYDHLNGICTVLEPNNERLTVGFCFCFKEILTHLHINAKDNLMFVFNNGWSTFYWPGSTTPLVRSITKGLHKTWGVEIPFNNENTFMFDNEAFRFLATCKNGVEFSDEEVTNFSKSWEISVKEFTRLIQRIHKCELHAVRDSVSINSTQQLIRKLTRPIGETARLIEENIQLAKQHKQNILNMH</sequence>
<dbReference type="SUPFAM" id="SSF52540">
    <property type="entry name" value="P-loop containing nucleoside triphosphate hydrolases"/>
    <property type="match status" value="1"/>
</dbReference>
<proteinExistence type="predicted"/>
<dbReference type="AlphaFoldDB" id="A0A818S9Q2"/>
<organism evidence="1 3">
    <name type="scientific">Rotaria socialis</name>
    <dbReference type="NCBI Taxonomy" id="392032"/>
    <lineage>
        <taxon>Eukaryota</taxon>
        <taxon>Metazoa</taxon>
        <taxon>Spiralia</taxon>
        <taxon>Gnathifera</taxon>
        <taxon>Rotifera</taxon>
        <taxon>Eurotatoria</taxon>
        <taxon>Bdelloidea</taxon>
        <taxon>Philodinida</taxon>
        <taxon>Philodinidae</taxon>
        <taxon>Rotaria</taxon>
    </lineage>
</organism>
<dbReference type="EMBL" id="CAJOBS010000614">
    <property type="protein sequence ID" value="CAF4611766.1"/>
    <property type="molecule type" value="Genomic_DNA"/>
</dbReference>
<protein>
    <recommendedName>
        <fullName evidence="4">G domain-containing protein</fullName>
    </recommendedName>
</protein>
<evidence type="ECO:0000313" key="2">
    <source>
        <dbReference type="EMBL" id="CAF4611766.1"/>
    </source>
</evidence>
<dbReference type="PANTHER" id="PTHR32046">
    <property type="entry name" value="G DOMAIN-CONTAINING PROTEIN"/>
    <property type="match status" value="1"/>
</dbReference>
<accession>A0A818S9Q2</accession>
<dbReference type="InterPro" id="IPR027417">
    <property type="entry name" value="P-loop_NTPase"/>
</dbReference>
<evidence type="ECO:0008006" key="4">
    <source>
        <dbReference type="Google" id="ProtNLM"/>
    </source>
</evidence>
<gene>
    <name evidence="1" type="ORF">KIK155_LOCUS24337</name>
    <name evidence="2" type="ORF">TOA249_LOCUS11343</name>
</gene>
<dbReference type="Proteomes" id="UP000663838">
    <property type="component" value="Unassembled WGS sequence"/>
</dbReference>
<reference evidence="1" key="1">
    <citation type="submission" date="2021-02" db="EMBL/GenBank/DDBJ databases">
        <authorList>
            <person name="Nowell W R."/>
        </authorList>
    </citation>
    <scope>NUCLEOTIDE SEQUENCE</scope>
</reference>